<feature type="transmembrane region" description="Helical" evidence="1">
    <location>
        <begin position="188"/>
        <end position="204"/>
    </location>
</feature>
<keyword evidence="1" id="KW-0472">Membrane</keyword>
<dbReference type="AlphaFoldDB" id="A0A6J7GD65"/>
<keyword evidence="1" id="KW-1133">Transmembrane helix</keyword>
<feature type="transmembrane region" description="Helical" evidence="1">
    <location>
        <begin position="210"/>
        <end position="231"/>
    </location>
</feature>
<keyword evidence="1" id="KW-0812">Transmembrane</keyword>
<protein>
    <submittedName>
        <fullName evidence="2">Unannotated protein</fullName>
    </submittedName>
</protein>
<accession>A0A6J7GD65</accession>
<sequence length="248" mass="26941">MMRVIFNALTLIIGTLSFAGAVVLIITPLLTKHWTRRWLRVRLGNTTFAKGRLHLQPVATSRLSSTDDLSAPVPLAITDFLDAVARDVRSGFSLTASFVQCSDRQPENGSWSEPVARRLLHGIALSDALVECALPTWTPDVRFASRTLAIASAGGLGVAHALEHSASILREQHGLTLDRDMQSAQAQLSTKVLTWLPIAVFAWICVTDPVARLFLLSTPAGICCVATGITFNISGRKWMSRVVENISV</sequence>
<evidence type="ECO:0000313" key="2">
    <source>
        <dbReference type="EMBL" id="CAB4904468.1"/>
    </source>
</evidence>
<name>A0A6J7GD65_9ZZZZ</name>
<reference evidence="2" key="1">
    <citation type="submission" date="2020-05" db="EMBL/GenBank/DDBJ databases">
        <authorList>
            <person name="Chiriac C."/>
            <person name="Salcher M."/>
            <person name="Ghai R."/>
            <person name="Kavagutti S V."/>
        </authorList>
    </citation>
    <scope>NUCLEOTIDE SEQUENCE</scope>
</reference>
<feature type="transmembrane region" description="Helical" evidence="1">
    <location>
        <begin position="6"/>
        <end position="30"/>
    </location>
</feature>
<evidence type="ECO:0000256" key="1">
    <source>
        <dbReference type="SAM" id="Phobius"/>
    </source>
</evidence>
<dbReference type="EMBL" id="CAFBMJ010000057">
    <property type="protein sequence ID" value="CAB4904468.1"/>
    <property type="molecule type" value="Genomic_DNA"/>
</dbReference>
<organism evidence="2">
    <name type="scientific">freshwater metagenome</name>
    <dbReference type="NCBI Taxonomy" id="449393"/>
    <lineage>
        <taxon>unclassified sequences</taxon>
        <taxon>metagenomes</taxon>
        <taxon>ecological metagenomes</taxon>
    </lineage>
</organism>
<proteinExistence type="predicted"/>
<gene>
    <name evidence="2" type="ORF">UFOPK3573_00833</name>
</gene>